<evidence type="ECO:0000256" key="3">
    <source>
        <dbReference type="ARBA" id="ARBA00022692"/>
    </source>
</evidence>
<feature type="transmembrane region" description="Helical" evidence="6">
    <location>
        <begin position="346"/>
        <end position="364"/>
    </location>
</feature>
<feature type="transmembrane region" description="Helical" evidence="6">
    <location>
        <begin position="403"/>
        <end position="423"/>
    </location>
</feature>
<feature type="domain" description="Type II secretion system protein GspF" evidence="7">
    <location>
        <begin position="210"/>
        <end position="338"/>
    </location>
</feature>
<feature type="transmembrane region" description="Helical" evidence="6">
    <location>
        <begin position="173"/>
        <end position="190"/>
    </location>
</feature>
<evidence type="ECO:0000256" key="5">
    <source>
        <dbReference type="ARBA" id="ARBA00023136"/>
    </source>
</evidence>
<evidence type="ECO:0000259" key="7">
    <source>
        <dbReference type="Pfam" id="PF00482"/>
    </source>
</evidence>
<protein>
    <submittedName>
        <fullName evidence="8">Type II secretion system F family protein</fullName>
    </submittedName>
</protein>
<dbReference type="GO" id="GO:0005886">
    <property type="term" value="C:plasma membrane"/>
    <property type="evidence" value="ECO:0007669"/>
    <property type="project" value="UniProtKB-SubCell"/>
</dbReference>
<dbReference type="PANTHER" id="PTHR35402">
    <property type="entry name" value="INTEGRAL MEMBRANE PROTEIN-RELATED"/>
    <property type="match status" value="1"/>
</dbReference>
<feature type="transmembrane region" description="Helical" evidence="6">
    <location>
        <begin position="12"/>
        <end position="33"/>
    </location>
</feature>
<feature type="transmembrane region" description="Helical" evidence="6">
    <location>
        <begin position="147"/>
        <end position="167"/>
    </location>
</feature>
<keyword evidence="5 6" id="KW-0472">Membrane</keyword>
<feature type="transmembrane region" description="Helical" evidence="6">
    <location>
        <begin position="593"/>
        <end position="617"/>
    </location>
</feature>
<keyword evidence="2" id="KW-1003">Cell membrane</keyword>
<dbReference type="InterPro" id="IPR018076">
    <property type="entry name" value="T2SS_GspF_dom"/>
</dbReference>
<evidence type="ECO:0000256" key="1">
    <source>
        <dbReference type="ARBA" id="ARBA00004651"/>
    </source>
</evidence>
<organism evidence="8 9">
    <name type="scientific">Sulfolobus tengchongensis</name>
    <dbReference type="NCBI Taxonomy" id="207809"/>
    <lineage>
        <taxon>Archaea</taxon>
        <taxon>Thermoproteota</taxon>
        <taxon>Thermoprotei</taxon>
        <taxon>Sulfolobales</taxon>
        <taxon>Sulfolobaceae</taxon>
        <taxon>Sulfolobus</taxon>
    </lineage>
</organism>
<dbReference type="InterPro" id="IPR056569">
    <property type="entry name" value="ArlJ-like"/>
</dbReference>
<accession>A0AAX4L5R3</accession>
<keyword evidence="3 6" id="KW-0812">Transmembrane</keyword>
<evidence type="ECO:0000313" key="9">
    <source>
        <dbReference type="Proteomes" id="UP001432202"/>
    </source>
</evidence>
<name>A0AAX4L5R3_9CREN</name>
<dbReference type="PANTHER" id="PTHR35402:SF1">
    <property type="entry name" value="TYPE II SECRETION SYSTEM PROTEIN GSPF DOMAIN-CONTAINING PROTEIN"/>
    <property type="match status" value="1"/>
</dbReference>
<proteinExistence type="predicted"/>
<dbReference type="RefSeq" id="WP_338604402.1">
    <property type="nucleotide sequence ID" value="NZ_CP146016.1"/>
</dbReference>
<evidence type="ECO:0000256" key="6">
    <source>
        <dbReference type="SAM" id="Phobius"/>
    </source>
</evidence>
<feature type="domain" description="Type II secretion system protein GspF" evidence="7">
    <location>
        <begin position="440"/>
        <end position="563"/>
    </location>
</feature>
<feature type="transmembrane region" description="Helical" evidence="6">
    <location>
        <begin position="629"/>
        <end position="648"/>
    </location>
</feature>
<dbReference type="AlphaFoldDB" id="A0AAX4L5R3"/>
<comment type="subcellular location">
    <subcellularLocation>
        <location evidence="1">Cell membrane</location>
        <topology evidence="1">Multi-pass membrane protein</topology>
    </subcellularLocation>
</comment>
<sequence>MSERKLKLANIISYDFLFLVVLSGLLDLIITLFRQHFLDVMSNFFQYIVVNPAIALGDALGFLLVLQALLLGLFIGGIVVLSITFAINYSRIRSEFEEGVPLSTILQSRIITSSRLSVIANWIRERTEQYIKASAELISPTEVGIKYTAYFLISILVIIPISLTLSLATLSPLPFILLCVPLFFIIYPEQKYKSKAREMRENIQDEIPFFVTLITIVNASGTTIYEGIKKIIEFPIFKAMKKEALLILRDVDFFGKSPLDALEHRAKLTLNRDYSWFLSGYTSILRSGGDIEAYLFQKAREFLNWLQFRWRFYSERTSFLGELIVILFLIFPMFLIALAFFTSGAVISFLLVIPILFGTILYAITVNNRPRYMDNLGLNVIQLLLAFALTLIVGGLIEIFINKIYYAIGLGLLTFSLILTIFVQNQIREINDVENSLPQFLRDITEFRKIGYDLSRAIKTLASEKKYRREFNRILDELVKQDSMGIPITRARINTRSWLGKFALTTVQILIESGTVRPDLLEYLTEFTLNFVESKKEAFSRMRAYQVLGILTPILLIVTILIAIVIIGSFSIISVPTSNIGISQFPNIINQLILLPTTVIQMFTFIIISTFTIGLLVTKALYGTVQYMLMPTIGVALALLSIHSFNVIEPIVLKFFSI</sequence>
<feature type="transmembrane region" description="Helical" evidence="6">
    <location>
        <begin position="53"/>
        <end position="86"/>
    </location>
</feature>
<keyword evidence="9" id="KW-1185">Reference proteome</keyword>
<feature type="transmembrane region" description="Helical" evidence="6">
    <location>
        <begin position="319"/>
        <end position="340"/>
    </location>
</feature>
<feature type="transmembrane region" description="Helical" evidence="6">
    <location>
        <begin position="544"/>
        <end position="573"/>
    </location>
</feature>
<keyword evidence="4 6" id="KW-1133">Transmembrane helix</keyword>
<dbReference type="Pfam" id="PF00482">
    <property type="entry name" value="T2SSF"/>
    <property type="match status" value="2"/>
</dbReference>
<feature type="transmembrane region" description="Helical" evidence="6">
    <location>
        <begin position="376"/>
        <end position="397"/>
    </location>
</feature>
<evidence type="ECO:0000313" key="8">
    <source>
        <dbReference type="EMBL" id="WWQ61686.1"/>
    </source>
</evidence>
<evidence type="ECO:0000256" key="4">
    <source>
        <dbReference type="ARBA" id="ARBA00022989"/>
    </source>
</evidence>
<evidence type="ECO:0000256" key="2">
    <source>
        <dbReference type="ARBA" id="ARBA00022475"/>
    </source>
</evidence>
<reference evidence="8 9" key="1">
    <citation type="submission" date="2024-02" db="EMBL/GenBank/DDBJ databases">
        <title>STSV induces naive adaptation in Sulfolobus.</title>
        <authorList>
            <person name="Xiang X."/>
            <person name="Song M."/>
        </authorList>
    </citation>
    <scope>NUCLEOTIDE SEQUENCE [LARGE SCALE GENOMIC DNA]</scope>
    <source>
        <strain evidence="8 9">RT2</strain>
    </source>
</reference>
<dbReference type="GeneID" id="89336374"/>
<gene>
    <name evidence="8" type="ORF">V6M85_06360</name>
</gene>
<dbReference type="EMBL" id="CP146016">
    <property type="protein sequence ID" value="WWQ61686.1"/>
    <property type="molecule type" value="Genomic_DNA"/>
</dbReference>
<dbReference type="Proteomes" id="UP001432202">
    <property type="component" value="Chromosome"/>
</dbReference>